<feature type="binding site" evidence="19">
    <location>
        <position position="334"/>
    </location>
    <ligand>
        <name>phosphoenolpyruvate</name>
        <dbReference type="ChEBI" id="CHEBI:58702"/>
    </ligand>
</feature>
<feature type="binding site" evidence="19">
    <location>
        <position position="298"/>
    </location>
    <ligand>
        <name>phosphoenolpyruvate</name>
        <dbReference type="ChEBI" id="CHEBI:58702"/>
    </ligand>
</feature>
<evidence type="ECO:0000256" key="14">
    <source>
        <dbReference type="ARBA" id="ARBA00022777"/>
    </source>
</evidence>
<keyword evidence="10 17" id="KW-0762">Sugar transport</keyword>
<keyword evidence="15 17" id="KW-0460">Magnesium</keyword>
<keyword evidence="14 17" id="KW-0418">Kinase</keyword>
<dbReference type="SUPFAM" id="SSF47831">
    <property type="entry name" value="Enzyme I of the PEP:sugar phosphotransferase system HPr-binding (sub)domain"/>
    <property type="match status" value="1"/>
</dbReference>
<evidence type="ECO:0000256" key="9">
    <source>
        <dbReference type="ARBA" id="ARBA00022490"/>
    </source>
</evidence>
<dbReference type="PIRSF" id="PIRSF000732">
    <property type="entry name" value="PTS_enzyme_I"/>
    <property type="match status" value="1"/>
</dbReference>
<dbReference type="PATRIC" id="fig|616990.3.peg.547"/>
<evidence type="ECO:0000259" key="23">
    <source>
        <dbReference type="Pfam" id="PF05524"/>
    </source>
</evidence>
<feature type="active site" description="Proton donor" evidence="18">
    <location>
        <position position="504"/>
    </location>
</feature>
<accession>A0A0R2LMP3</accession>
<keyword evidence="13 17" id="KW-0479">Metal-binding</keyword>
<evidence type="ECO:0000256" key="12">
    <source>
        <dbReference type="ARBA" id="ARBA00022683"/>
    </source>
</evidence>
<comment type="catalytic activity">
    <reaction evidence="1 17">
        <text>L-histidyl-[protein] + phosphoenolpyruvate = N(pros)-phospho-L-histidyl-[protein] + pyruvate</text>
        <dbReference type="Rhea" id="RHEA:23880"/>
        <dbReference type="Rhea" id="RHEA-COMP:9745"/>
        <dbReference type="Rhea" id="RHEA-COMP:9746"/>
        <dbReference type="ChEBI" id="CHEBI:15361"/>
        <dbReference type="ChEBI" id="CHEBI:29979"/>
        <dbReference type="ChEBI" id="CHEBI:58702"/>
        <dbReference type="ChEBI" id="CHEBI:64837"/>
        <dbReference type="EC" id="2.7.3.9"/>
    </reaction>
</comment>
<evidence type="ECO:0000256" key="3">
    <source>
        <dbReference type="ARBA" id="ARBA00002728"/>
    </source>
</evidence>
<comment type="subcellular location">
    <subcellularLocation>
        <location evidence="4 17">Cytoplasm</location>
    </subcellularLocation>
</comment>
<evidence type="ECO:0000256" key="20">
    <source>
        <dbReference type="PIRSR" id="PIRSR000732-3"/>
    </source>
</evidence>
<dbReference type="SUPFAM" id="SSF52009">
    <property type="entry name" value="Phosphohistidine domain"/>
    <property type="match status" value="1"/>
</dbReference>
<feature type="domain" description="Phosphotransferase system enzyme I N-terminal" evidence="23">
    <location>
        <begin position="6"/>
        <end position="128"/>
    </location>
</feature>
<keyword evidence="8 17" id="KW-0813">Transport</keyword>
<dbReference type="InterPro" id="IPR023151">
    <property type="entry name" value="PEP_util_CS"/>
</dbReference>
<evidence type="ECO:0000256" key="19">
    <source>
        <dbReference type="PIRSR" id="PIRSR000732-2"/>
    </source>
</evidence>
<dbReference type="InterPro" id="IPR040442">
    <property type="entry name" value="Pyrv_kinase-like_dom_sf"/>
</dbReference>
<keyword evidence="25" id="KW-1185">Reference proteome</keyword>
<feature type="domain" description="PEP-utilising enzyme C-terminal" evidence="22">
    <location>
        <begin position="253"/>
        <end position="543"/>
    </location>
</feature>
<dbReference type="Gene3D" id="1.10.274.10">
    <property type="entry name" value="PtsI, HPr-binding domain"/>
    <property type="match status" value="1"/>
</dbReference>
<evidence type="ECO:0000256" key="2">
    <source>
        <dbReference type="ARBA" id="ARBA00001946"/>
    </source>
</evidence>
<dbReference type="OrthoDB" id="9765468at2"/>
<dbReference type="SUPFAM" id="SSF51621">
    <property type="entry name" value="Phosphoenolpyruvate/pyruvate domain"/>
    <property type="match status" value="1"/>
</dbReference>
<evidence type="ECO:0000313" key="24">
    <source>
        <dbReference type="EMBL" id="KRO01227.1"/>
    </source>
</evidence>
<comment type="caution">
    <text evidence="24">The sequence shown here is derived from an EMBL/GenBank/DDBJ whole genome shotgun (WGS) entry which is preliminary data.</text>
</comment>
<evidence type="ECO:0000256" key="5">
    <source>
        <dbReference type="ARBA" id="ARBA00007837"/>
    </source>
</evidence>
<dbReference type="PRINTS" id="PR01736">
    <property type="entry name" value="PHPHTRNFRASE"/>
</dbReference>
<dbReference type="Pfam" id="PF02896">
    <property type="entry name" value="PEP-utilizers_C"/>
    <property type="match status" value="1"/>
</dbReference>
<keyword evidence="11 17" id="KW-0808">Transferase</keyword>
<feature type="active site" description="Tele-phosphohistidine intermediate" evidence="18">
    <location>
        <position position="191"/>
    </location>
</feature>
<feature type="binding site" evidence="19">
    <location>
        <position position="467"/>
    </location>
    <ligand>
        <name>phosphoenolpyruvate</name>
        <dbReference type="ChEBI" id="CHEBI:58702"/>
    </ligand>
</feature>
<feature type="binding site" evidence="20">
    <location>
        <position position="433"/>
    </location>
    <ligand>
        <name>Mg(2+)</name>
        <dbReference type="ChEBI" id="CHEBI:18420"/>
    </ligand>
</feature>
<dbReference type="InterPro" id="IPR006318">
    <property type="entry name" value="PTS_EI-like"/>
</dbReference>
<proteinExistence type="inferred from homology"/>
<dbReference type="InterPro" id="IPR036618">
    <property type="entry name" value="PtsI_HPr-bd_sf"/>
</dbReference>
<comment type="cofactor">
    <cofactor evidence="2 17 20">
        <name>Mg(2+)</name>
        <dbReference type="ChEBI" id="CHEBI:18420"/>
    </cofactor>
</comment>
<protein>
    <recommendedName>
        <fullName evidence="7 17">Phosphoenolpyruvate-protein phosphotransferase</fullName>
        <ecNumber evidence="6 17">2.7.3.9</ecNumber>
    </recommendedName>
    <alternativeName>
        <fullName evidence="16 17">Phosphotransferase system, enzyme I</fullName>
    </alternativeName>
</protein>
<evidence type="ECO:0000256" key="17">
    <source>
        <dbReference type="PIRNR" id="PIRNR000732"/>
    </source>
</evidence>
<organism evidence="24 25">
    <name type="scientific">Levilactobacillus paucivorans</name>
    <dbReference type="NCBI Taxonomy" id="616990"/>
    <lineage>
        <taxon>Bacteria</taxon>
        <taxon>Bacillati</taxon>
        <taxon>Bacillota</taxon>
        <taxon>Bacilli</taxon>
        <taxon>Lactobacillales</taxon>
        <taxon>Lactobacillaceae</taxon>
        <taxon>Levilactobacillus</taxon>
    </lineage>
</organism>
<dbReference type="InterPro" id="IPR015813">
    <property type="entry name" value="Pyrv/PenolPyrv_kinase-like_dom"/>
</dbReference>
<dbReference type="InterPro" id="IPR008279">
    <property type="entry name" value="PEP-util_enz_mobile_dom"/>
</dbReference>
<keyword evidence="9 17" id="KW-0963">Cytoplasm</keyword>
<evidence type="ECO:0000256" key="18">
    <source>
        <dbReference type="PIRSR" id="PIRSR000732-1"/>
    </source>
</evidence>
<gene>
    <name evidence="24" type="ORF">IV54_GL000509</name>
</gene>
<sequence>MSSKIKGIAASNGIAIERAYVLVEPDLSFPTGKTVDVDQEISSLHAALKDSEKDLIVIKKNAAESMSDEEAQVFEAHITMVNDPEFIGAIEKQIRGDQVSAAEALSQVADQFIAVFEGMTDNAYMQARAADVKDVRKRVLSHLLGVALPSPSLIDHPSIVVSHDLTPSDTAQVNKAFVKGFVTDIGGRTSHSAIMSRTLEIPAVVGSETATQVIHNGDTVIVDGLHGEVIVSPSAKEVATYQQMKVDYDKQRAEWALLKNADSVSQDGKAFTIGANIGTPKDVEAVTANGGDAVGLMRSEFLYMDSQELPTEEDQFEAYKAVVSKMNGKQVVVRTMDIGGDKKLPYLPLPEEMNPFLGYRAIRISLDRQEIFRTQLRALLRASHFGKLAIMFPMIATVAEFKQAKAIFEEEKAKLVEQGTPVADDIEVGMMMEIPAAAMIADKLAKYADFFSIGTNDLIQYSFAADRGNEHVSYLYQPYNPSLLRLIKRTIDCAHAKGKWVGMCGEMAGDQVAVPLLMGMGLDEFSMSATSILQTRSLMKTLDTQQLTGLVDRALDAEGNEEVKQIVEDFTAVLNK</sequence>
<feature type="binding site" evidence="19">
    <location>
        <begin position="456"/>
        <end position="457"/>
    </location>
    <ligand>
        <name>phosphoenolpyruvate</name>
        <dbReference type="ChEBI" id="CHEBI:58702"/>
    </ligand>
</feature>
<evidence type="ECO:0000313" key="25">
    <source>
        <dbReference type="Proteomes" id="UP000051906"/>
    </source>
</evidence>
<dbReference type="EC" id="2.7.3.9" evidence="6 17"/>
<dbReference type="FunFam" id="3.20.20.60:FF:000007">
    <property type="entry name" value="Phosphoenolpyruvate-protein phosphotransferase"/>
    <property type="match status" value="1"/>
</dbReference>
<dbReference type="GO" id="GO:0016301">
    <property type="term" value="F:kinase activity"/>
    <property type="evidence" value="ECO:0007669"/>
    <property type="project" value="UniProtKB-KW"/>
</dbReference>
<dbReference type="Pfam" id="PF05524">
    <property type="entry name" value="PEP-utilisers_N"/>
    <property type="match status" value="1"/>
</dbReference>
<dbReference type="GO" id="GO:0005737">
    <property type="term" value="C:cytoplasm"/>
    <property type="evidence" value="ECO:0007669"/>
    <property type="project" value="UniProtKB-SubCell"/>
</dbReference>
<comment type="function">
    <text evidence="3 17">General (non sugar-specific) component of the phosphoenolpyruvate-dependent sugar phosphotransferase system (sugar PTS). This major carbohydrate active-transport system catalyzes the phosphorylation of incoming sugar substrates concomitantly with their translocation across the cell membrane. Enzyme I transfers the phosphoryl group from phosphoenolpyruvate (PEP) to the phosphoryl carrier protein (HPr).</text>
</comment>
<evidence type="ECO:0000256" key="8">
    <source>
        <dbReference type="ARBA" id="ARBA00022448"/>
    </source>
</evidence>
<dbReference type="GO" id="GO:0046872">
    <property type="term" value="F:metal ion binding"/>
    <property type="evidence" value="ECO:0007669"/>
    <property type="project" value="UniProtKB-KW"/>
</dbReference>
<evidence type="ECO:0000256" key="7">
    <source>
        <dbReference type="ARBA" id="ARBA00016544"/>
    </source>
</evidence>
<evidence type="ECO:0000256" key="13">
    <source>
        <dbReference type="ARBA" id="ARBA00022723"/>
    </source>
</evidence>
<dbReference type="PANTHER" id="PTHR46244">
    <property type="entry name" value="PHOSPHOENOLPYRUVATE-PROTEIN PHOSPHOTRANSFERASE"/>
    <property type="match status" value="1"/>
</dbReference>
<evidence type="ECO:0000256" key="10">
    <source>
        <dbReference type="ARBA" id="ARBA00022597"/>
    </source>
</evidence>
<dbReference type="InterPro" id="IPR008731">
    <property type="entry name" value="PTS_EIN"/>
</dbReference>
<evidence type="ECO:0000259" key="22">
    <source>
        <dbReference type="Pfam" id="PF02896"/>
    </source>
</evidence>
<dbReference type="STRING" id="616990.IV54_GL000509"/>
<evidence type="ECO:0000256" key="4">
    <source>
        <dbReference type="ARBA" id="ARBA00004496"/>
    </source>
</evidence>
<comment type="similarity">
    <text evidence="5 17">Belongs to the PEP-utilizing enzyme family.</text>
</comment>
<evidence type="ECO:0000256" key="11">
    <source>
        <dbReference type="ARBA" id="ARBA00022679"/>
    </source>
</evidence>
<dbReference type="EMBL" id="JQCA01000117">
    <property type="protein sequence ID" value="KRO01227.1"/>
    <property type="molecule type" value="Genomic_DNA"/>
</dbReference>
<keyword evidence="12 17" id="KW-0598">Phosphotransferase system</keyword>
<feature type="domain" description="PEP-utilising enzyme mobile" evidence="21">
    <location>
        <begin position="155"/>
        <end position="227"/>
    </location>
</feature>
<evidence type="ECO:0000256" key="16">
    <source>
        <dbReference type="ARBA" id="ARBA00033235"/>
    </source>
</evidence>
<name>A0A0R2LMP3_9LACO</name>
<dbReference type="InterPro" id="IPR050499">
    <property type="entry name" value="PEP-utilizing_PTS_enzyme"/>
</dbReference>
<dbReference type="PROSITE" id="PS00370">
    <property type="entry name" value="PEP_ENZYMES_PHOS_SITE"/>
    <property type="match status" value="1"/>
</dbReference>
<dbReference type="RefSeq" id="WP_057879015.1">
    <property type="nucleotide sequence ID" value="NZ_JQCA01000117.1"/>
</dbReference>
<evidence type="ECO:0000256" key="15">
    <source>
        <dbReference type="ARBA" id="ARBA00022842"/>
    </source>
</evidence>
<dbReference type="PROSITE" id="PS00742">
    <property type="entry name" value="PEP_ENZYMES_2"/>
    <property type="match status" value="1"/>
</dbReference>
<reference evidence="24 25" key="1">
    <citation type="journal article" date="2015" name="Genome Announc.">
        <title>Expanding the biotechnology potential of lactobacilli through comparative genomics of 213 strains and associated genera.</title>
        <authorList>
            <person name="Sun Z."/>
            <person name="Harris H.M."/>
            <person name="McCann A."/>
            <person name="Guo C."/>
            <person name="Argimon S."/>
            <person name="Zhang W."/>
            <person name="Yang X."/>
            <person name="Jeffery I.B."/>
            <person name="Cooney J.C."/>
            <person name="Kagawa T.F."/>
            <person name="Liu W."/>
            <person name="Song Y."/>
            <person name="Salvetti E."/>
            <person name="Wrobel A."/>
            <person name="Rasinkangas P."/>
            <person name="Parkhill J."/>
            <person name="Rea M.C."/>
            <person name="O'Sullivan O."/>
            <person name="Ritari J."/>
            <person name="Douillard F.P."/>
            <person name="Paul Ross R."/>
            <person name="Yang R."/>
            <person name="Briner A.E."/>
            <person name="Felis G.E."/>
            <person name="de Vos W.M."/>
            <person name="Barrangou R."/>
            <person name="Klaenhammer T.R."/>
            <person name="Caufield P.W."/>
            <person name="Cui Y."/>
            <person name="Zhang H."/>
            <person name="O'Toole P.W."/>
        </authorList>
    </citation>
    <scope>NUCLEOTIDE SEQUENCE [LARGE SCALE GENOMIC DNA]</scope>
    <source>
        <strain evidence="24 25">DSM 22467</strain>
    </source>
</reference>
<dbReference type="NCBIfam" id="TIGR01417">
    <property type="entry name" value="PTS_I_fam"/>
    <property type="match status" value="1"/>
</dbReference>
<evidence type="ECO:0000259" key="21">
    <source>
        <dbReference type="Pfam" id="PF00391"/>
    </source>
</evidence>
<dbReference type="InterPro" id="IPR018274">
    <property type="entry name" value="PEP_util_AS"/>
</dbReference>
<keyword evidence="24" id="KW-0670">Pyruvate</keyword>
<evidence type="ECO:0000256" key="6">
    <source>
        <dbReference type="ARBA" id="ARBA00012232"/>
    </source>
</evidence>
<evidence type="ECO:0000256" key="1">
    <source>
        <dbReference type="ARBA" id="ARBA00000683"/>
    </source>
</evidence>
<dbReference type="InterPro" id="IPR000121">
    <property type="entry name" value="PEP_util_C"/>
</dbReference>
<dbReference type="GO" id="GO:0009401">
    <property type="term" value="P:phosphoenolpyruvate-dependent sugar phosphotransferase system"/>
    <property type="evidence" value="ECO:0007669"/>
    <property type="project" value="UniProtKB-KW"/>
</dbReference>
<dbReference type="GO" id="GO:0008965">
    <property type="term" value="F:phosphoenolpyruvate-protein phosphotransferase activity"/>
    <property type="evidence" value="ECO:0007669"/>
    <property type="project" value="UniProtKB-EC"/>
</dbReference>
<feature type="binding site" evidence="20">
    <location>
        <position position="457"/>
    </location>
    <ligand>
        <name>Mg(2+)</name>
        <dbReference type="ChEBI" id="CHEBI:18420"/>
    </ligand>
</feature>
<dbReference type="InterPro" id="IPR024692">
    <property type="entry name" value="PTS_EI"/>
</dbReference>
<dbReference type="Pfam" id="PF00391">
    <property type="entry name" value="PEP-utilizers"/>
    <property type="match status" value="1"/>
</dbReference>
<dbReference type="Gene3D" id="3.20.20.60">
    <property type="entry name" value="Phosphoenolpyruvate-binding domains"/>
    <property type="match status" value="1"/>
</dbReference>
<dbReference type="InterPro" id="IPR036637">
    <property type="entry name" value="Phosphohistidine_dom_sf"/>
</dbReference>
<dbReference type="Gene3D" id="3.50.30.10">
    <property type="entry name" value="Phosphohistidine domain"/>
    <property type="match status" value="1"/>
</dbReference>
<dbReference type="PANTHER" id="PTHR46244:SF3">
    <property type="entry name" value="PHOSPHOENOLPYRUVATE-PROTEIN PHOSPHOTRANSFERASE"/>
    <property type="match status" value="1"/>
</dbReference>
<dbReference type="AlphaFoldDB" id="A0A0R2LMP3"/>
<dbReference type="Proteomes" id="UP000051906">
    <property type="component" value="Unassembled WGS sequence"/>
</dbReference>